<evidence type="ECO:0000259" key="2">
    <source>
        <dbReference type="PROSITE" id="PS50943"/>
    </source>
</evidence>
<dbReference type="PANTHER" id="PTHR43236:SF2">
    <property type="entry name" value="BLL0069 PROTEIN"/>
    <property type="match status" value="1"/>
</dbReference>
<dbReference type="InterPro" id="IPR001387">
    <property type="entry name" value="Cro/C1-type_HTH"/>
</dbReference>
<dbReference type="NCBIfam" id="TIGR02607">
    <property type="entry name" value="antidote_HigA"/>
    <property type="match status" value="1"/>
</dbReference>
<dbReference type="InterPro" id="IPR010982">
    <property type="entry name" value="Lambda_DNA-bd_dom_sf"/>
</dbReference>
<dbReference type="SUPFAM" id="SSF47413">
    <property type="entry name" value="lambda repressor-like DNA-binding domains"/>
    <property type="match status" value="1"/>
</dbReference>
<dbReference type="RefSeq" id="WP_116036928.1">
    <property type="nucleotide sequence ID" value="NZ_JBHLVV010000042.1"/>
</dbReference>
<proteinExistence type="inferred from homology"/>
<comment type="similarity">
    <text evidence="1">Belongs to the short-chain fatty acyl-CoA assimilation regulator (ScfR) family.</text>
</comment>
<dbReference type="Pfam" id="PF06114">
    <property type="entry name" value="Peptidase_M78"/>
    <property type="match status" value="1"/>
</dbReference>
<dbReference type="InterPro" id="IPR052345">
    <property type="entry name" value="Rad_response_metalloprotease"/>
</dbReference>
<comment type="caution">
    <text evidence="3">The sequence shown here is derived from an EMBL/GenBank/DDBJ whole genome shotgun (WGS) entry which is preliminary data.</text>
</comment>
<evidence type="ECO:0000256" key="1">
    <source>
        <dbReference type="ARBA" id="ARBA00007227"/>
    </source>
</evidence>
<dbReference type="Gene3D" id="1.10.260.40">
    <property type="entry name" value="lambda repressor-like DNA-binding domains"/>
    <property type="match status" value="1"/>
</dbReference>
<dbReference type="Proteomes" id="UP000256326">
    <property type="component" value="Unassembled WGS sequence"/>
</dbReference>
<dbReference type="PROSITE" id="PS50943">
    <property type="entry name" value="HTH_CROC1"/>
    <property type="match status" value="1"/>
</dbReference>
<dbReference type="AlphaFoldDB" id="A0A3D9CLP0"/>
<dbReference type="InterPro" id="IPR010359">
    <property type="entry name" value="IrrE_HExxH"/>
</dbReference>
<dbReference type="InterPro" id="IPR013430">
    <property type="entry name" value="Toxin_antidote_HigA"/>
</dbReference>
<evidence type="ECO:0000313" key="3">
    <source>
        <dbReference type="EMBL" id="REC66637.1"/>
    </source>
</evidence>
<dbReference type="CDD" id="cd00093">
    <property type="entry name" value="HTH_XRE"/>
    <property type="match status" value="1"/>
</dbReference>
<gene>
    <name evidence="3" type="primary">higA</name>
    <name evidence="3" type="ORF">DRF58_16260</name>
</gene>
<feature type="domain" description="HTH cro/C1-type" evidence="2">
    <location>
        <begin position="19"/>
        <end position="73"/>
    </location>
</feature>
<name>A0A3D9CLP0_9FLAO</name>
<dbReference type="OrthoDB" id="9796786at2"/>
<dbReference type="PANTHER" id="PTHR43236">
    <property type="entry name" value="ANTITOXIN HIGA1"/>
    <property type="match status" value="1"/>
</dbReference>
<reference evidence="3 4" key="1">
    <citation type="journal article" date="2006" name="Int. J. Syst. Evol. Microbiol.">
        <title>Chryseobacterium hispanicum sp. nov., isolated from the drinking water distribution system of Sevilla, Spain.</title>
        <authorList>
            <person name="Gallego V."/>
            <person name="Garcia M.T."/>
            <person name="Ventosa A."/>
        </authorList>
    </citation>
    <scope>NUCLEOTIDE SEQUENCE [LARGE SCALE GENOMIC DNA]</scope>
    <source>
        <strain evidence="3 4">KCTC 22104</strain>
    </source>
</reference>
<organism evidence="3 4">
    <name type="scientific">Epilithonimonas hispanica</name>
    <dbReference type="NCBI Taxonomy" id="358687"/>
    <lineage>
        <taxon>Bacteria</taxon>
        <taxon>Pseudomonadati</taxon>
        <taxon>Bacteroidota</taxon>
        <taxon>Flavobacteriia</taxon>
        <taxon>Flavobacteriales</taxon>
        <taxon>Weeksellaceae</taxon>
        <taxon>Chryseobacterium group</taxon>
        <taxon>Epilithonimonas</taxon>
    </lineage>
</organism>
<accession>A0A3D9CLP0</accession>
<dbReference type="Gene3D" id="1.10.10.2910">
    <property type="match status" value="1"/>
</dbReference>
<dbReference type="GO" id="GO:0003677">
    <property type="term" value="F:DNA binding"/>
    <property type="evidence" value="ECO:0007669"/>
    <property type="project" value="InterPro"/>
</dbReference>
<evidence type="ECO:0000313" key="4">
    <source>
        <dbReference type="Proteomes" id="UP000256326"/>
    </source>
</evidence>
<dbReference type="SMART" id="SM00530">
    <property type="entry name" value="HTH_XRE"/>
    <property type="match status" value="1"/>
</dbReference>
<keyword evidence="4" id="KW-1185">Reference proteome</keyword>
<sequence length="366" mass="42936">MMPQNEFILDIAFHPGETLAEKLEEINMGPKEFAIRTGKPEKTINAVLKGESAITSDMAILFEDVLQIPARFWLKQQYEYDEYIARQKRQSVIDLAKDWAAQFPYAEIAKLGWIIPTRKVEEKVVHLFKYFGLSSSEAWEEYFYKQQLKVAFRISLHNTKNPHALSAWIRQGELQANSMEAPAFDKQLLLEQLPKIKKVMAIHPQDFFVQLQQLCLRAGVKVIYTPCVKQAPISGSTRWINNYPVIQLTGRYNQNDRFWFTFFHEIGHVLLHGKKEIFLEDIEYSDYDKQKEQEADDFAVKYTFSEEQENEVLKNEDLTEREIVEFAKKFNTHPAIIIGRLQKKEIIHYSQGRPFFLKLNFNNSNE</sequence>
<dbReference type="EMBL" id="QNUG01000055">
    <property type="protein sequence ID" value="REC66637.1"/>
    <property type="molecule type" value="Genomic_DNA"/>
</dbReference>
<protein>
    <submittedName>
        <fullName evidence="3">Addiction module antidote protein, HigA family</fullName>
    </submittedName>
</protein>